<feature type="region of interest" description="Disordered" evidence="1">
    <location>
        <begin position="301"/>
        <end position="321"/>
    </location>
</feature>
<keyword evidence="3" id="KW-0282">Flagellum</keyword>
<dbReference type="SUPFAM" id="SSF101801">
    <property type="entry name" value="Surface presentation of antigens (SPOA)"/>
    <property type="match status" value="1"/>
</dbReference>
<feature type="domain" description="Flagellar motor switch protein FliN-like C-terminal" evidence="2">
    <location>
        <begin position="223"/>
        <end position="293"/>
    </location>
</feature>
<evidence type="ECO:0000256" key="1">
    <source>
        <dbReference type="SAM" id="MobiDB-lite"/>
    </source>
</evidence>
<dbReference type="Proteomes" id="UP000628984">
    <property type="component" value="Unassembled WGS sequence"/>
</dbReference>
<gene>
    <name evidence="3" type="ORF">GCM10011452_00640</name>
</gene>
<protein>
    <submittedName>
        <fullName evidence="3">Flagellar switch protein FliM</fullName>
    </submittedName>
</protein>
<feature type="compositionally biased region" description="Low complexity" evidence="1">
    <location>
        <begin position="306"/>
        <end position="321"/>
    </location>
</feature>
<keyword evidence="4" id="KW-1185">Reference proteome</keyword>
<dbReference type="InterPro" id="IPR001543">
    <property type="entry name" value="FliN-like_C"/>
</dbReference>
<reference evidence="3" key="1">
    <citation type="journal article" date="2014" name="Int. J. Syst. Evol. Microbiol.">
        <title>Complete genome sequence of Corynebacterium casei LMG S-19264T (=DSM 44701T), isolated from a smear-ripened cheese.</title>
        <authorList>
            <consortium name="US DOE Joint Genome Institute (JGI-PGF)"/>
            <person name="Walter F."/>
            <person name="Albersmeier A."/>
            <person name="Kalinowski J."/>
            <person name="Ruckert C."/>
        </authorList>
    </citation>
    <scope>NUCLEOTIDE SEQUENCE</scope>
    <source>
        <strain evidence="3">KCTC 23714</strain>
    </source>
</reference>
<dbReference type="Gene3D" id="2.30.330.10">
    <property type="entry name" value="SpoA-like"/>
    <property type="match status" value="1"/>
</dbReference>
<name>A0A918IKH0_9RHOB</name>
<dbReference type="EMBL" id="BMYQ01000001">
    <property type="protein sequence ID" value="GGW21206.1"/>
    <property type="molecule type" value="Genomic_DNA"/>
</dbReference>
<reference evidence="3" key="2">
    <citation type="submission" date="2020-09" db="EMBL/GenBank/DDBJ databases">
        <authorList>
            <person name="Sun Q."/>
            <person name="Kim S."/>
        </authorList>
    </citation>
    <scope>NUCLEOTIDE SEQUENCE</scope>
    <source>
        <strain evidence="3">KCTC 23714</strain>
    </source>
</reference>
<comment type="caution">
    <text evidence="3">The sequence shown here is derived from an EMBL/GenBank/DDBJ whole genome shotgun (WGS) entry which is preliminary data.</text>
</comment>
<evidence type="ECO:0000313" key="4">
    <source>
        <dbReference type="Proteomes" id="UP000628984"/>
    </source>
</evidence>
<sequence length="321" mass="33613">MDQGVIRRKLAAAPAAAAAPTLGGGIEKAWPLALARAARDRLDLALTCQGLQVRRLSLAELLDLPADRALIALLEGPRAATGLMILGPDLLSGLIEAQTLGRVLQTPAAPRKPTRTDAAMVADWVDAVMAAVEDALITEDDLIWTDAFRYVSYLDEPRPLALMLEDLPWKVVTCEVTLAGAKTGPLLLALPAEGQGRRPDRAPPAPAPDAPDPALFAAALAEQVLGAEAVLQGVLCRVTVPLSALLALRAGDVMPLPHATLDRIELSGIDGQAQVVGRLGQQRGLRAVRVTQIEGEARMAPASLVEPQPEAAPPLRLAAAG</sequence>
<dbReference type="Pfam" id="PF01052">
    <property type="entry name" value="FliMN_C"/>
    <property type="match status" value="1"/>
</dbReference>
<accession>A0A918IKH0</accession>
<keyword evidence="3" id="KW-0969">Cilium</keyword>
<dbReference type="AlphaFoldDB" id="A0A918IKH0"/>
<organism evidence="3 4">
    <name type="scientific">Gemmobacter lanyuensis</name>
    <dbReference type="NCBI Taxonomy" id="1054497"/>
    <lineage>
        <taxon>Bacteria</taxon>
        <taxon>Pseudomonadati</taxon>
        <taxon>Pseudomonadota</taxon>
        <taxon>Alphaproteobacteria</taxon>
        <taxon>Rhodobacterales</taxon>
        <taxon>Paracoccaceae</taxon>
        <taxon>Gemmobacter</taxon>
    </lineage>
</organism>
<proteinExistence type="predicted"/>
<evidence type="ECO:0000259" key="2">
    <source>
        <dbReference type="Pfam" id="PF01052"/>
    </source>
</evidence>
<dbReference type="InterPro" id="IPR036429">
    <property type="entry name" value="SpoA-like_sf"/>
</dbReference>
<evidence type="ECO:0000313" key="3">
    <source>
        <dbReference type="EMBL" id="GGW21206.1"/>
    </source>
</evidence>
<keyword evidence="3" id="KW-0966">Cell projection</keyword>